<dbReference type="GO" id="GO:0103068">
    <property type="term" value="F:leukotriene C4 gamma-glutamyl transferase activity"/>
    <property type="evidence" value="ECO:0007669"/>
    <property type="project" value="UniProtKB-EC"/>
</dbReference>
<feature type="active site" description="Nucleophile" evidence="9">
    <location>
        <position position="408"/>
    </location>
</feature>
<dbReference type="PANTHER" id="PTHR43199">
    <property type="entry name" value="GLUTATHIONE HYDROLASE"/>
    <property type="match status" value="1"/>
</dbReference>
<dbReference type="OrthoDB" id="9781342at2"/>
<dbReference type="STRING" id="1271860.SAMN05216174_102368"/>
<dbReference type="Pfam" id="PF01019">
    <property type="entry name" value="G_glu_transpept"/>
    <property type="match status" value="1"/>
</dbReference>
<proteinExistence type="inferred from homology"/>
<dbReference type="InterPro" id="IPR000101">
    <property type="entry name" value="GGT_peptidase"/>
</dbReference>
<dbReference type="EC" id="3.4.19.13" evidence="11"/>
<dbReference type="Gene3D" id="3.60.20.40">
    <property type="match status" value="1"/>
</dbReference>
<evidence type="ECO:0000256" key="10">
    <source>
        <dbReference type="PIRSR" id="PIRSR600101-2"/>
    </source>
</evidence>
<comment type="catalytic activity">
    <reaction evidence="1 11">
        <text>an S-substituted glutathione + H2O = an S-substituted L-cysteinylglycine + L-glutamate</text>
        <dbReference type="Rhea" id="RHEA:59468"/>
        <dbReference type="ChEBI" id="CHEBI:15377"/>
        <dbReference type="ChEBI" id="CHEBI:29985"/>
        <dbReference type="ChEBI" id="CHEBI:90779"/>
        <dbReference type="ChEBI" id="CHEBI:143103"/>
        <dbReference type="EC" id="3.4.19.13"/>
    </reaction>
</comment>
<evidence type="ECO:0000256" key="2">
    <source>
        <dbReference type="ARBA" id="ARBA00001089"/>
    </source>
</evidence>
<dbReference type="NCBIfam" id="TIGR00066">
    <property type="entry name" value="g_glut_trans"/>
    <property type="match status" value="1"/>
</dbReference>
<evidence type="ECO:0000256" key="3">
    <source>
        <dbReference type="ARBA" id="ARBA00009381"/>
    </source>
</evidence>
<protein>
    <recommendedName>
        <fullName evidence="11">Glutathione hydrolase proenzyme</fullName>
        <ecNumber evidence="11">2.3.2.2</ecNumber>
        <ecNumber evidence="11">3.4.19.13</ecNumber>
    </recommendedName>
    <component>
        <recommendedName>
            <fullName evidence="11">Glutathione hydrolase large chain</fullName>
        </recommendedName>
    </component>
    <component>
        <recommendedName>
            <fullName evidence="11">Glutathione hydrolase small chain</fullName>
        </recommendedName>
    </component>
</protein>
<dbReference type="InterPro" id="IPR029055">
    <property type="entry name" value="Ntn_hydrolases_N"/>
</dbReference>
<comment type="catalytic activity">
    <reaction evidence="2 11">
        <text>glutathione + H2O = L-cysteinylglycine + L-glutamate</text>
        <dbReference type="Rhea" id="RHEA:28807"/>
        <dbReference type="ChEBI" id="CHEBI:15377"/>
        <dbReference type="ChEBI" id="CHEBI:29985"/>
        <dbReference type="ChEBI" id="CHEBI:57925"/>
        <dbReference type="ChEBI" id="CHEBI:61694"/>
        <dbReference type="EC" id="3.4.19.13"/>
    </reaction>
</comment>
<dbReference type="InterPro" id="IPR051792">
    <property type="entry name" value="GGT_bact"/>
</dbReference>
<evidence type="ECO:0000313" key="14">
    <source>
        <dbReference type="EMBL" id="SDC50277.1"/>
    </source>
</evidence>
<dbReference type="PANTHER" id="PTHR43199:SF1">
    <property type="entry name" value="GLUTATHIONE HYDROLASE PROENZYME"/>
    <property type="match status" value="1"/>
</dbReference>
<dbReference type="InterPro" id="IPR043138">
    <property type="entry name" value="GGT_lsub"/>
</dbReference>
<dbReference type="InterPro" id="IPR043137">
    <property type="entry name" value="GGT_ssub_C"/>
</dbReference>
<evidence type="ECO:0000256" key="11">
    <source>
        <dbReference type="RuleBase" id="RU368036"/>
    </source>
</evidence>
<feature type="binding site" evidence="10">
    <location>
        <position position="496"/>
    </location>
    <ligand>
        <name>L-glutamate</name>
        <dbReference type="ChEBI" id="CHEBI:29985"/>
    </ligand>
</feature>
<dbReference type="GO" id="GO:0006750">
    <property type="term" value="P:glutathione biosynthetic process"/>
    <property type="evidence" value="ECO:0007669"/>
    <property type="project" value="UniProtKB-KW"/>
</dbReference>
<dbReference type="Proteomes" id="UP000199501">
    <property type="component" value="Unassembled WGS sequence"/>
</dbReference>
<sequence>MRVRRGIGVLFAVSVAVTGLVSSSVASASRPLEKTPVAKGYGGAVVSDTVESTQAGLDVLRRGGTAADAAVAVAATLGVTDPNMAGLGGGGYFVHYDARTGEVSTIDGRETTPAAGGPDMFINPATGKPYAFPEAVTSGLSVGTPGMLATWERALRRWGRLTLAETLKPAIKVADRGWPVTPQLRKEIEQNQARFKQFSSTAALFLPGGAPPEVGSTLRNPDLADTYREIARHGTRAFYGGPIGHDVATTVQNPPLAPDATITPPKGTMTVEDLRGYRTIDQAPTHIQYRGLDIYGMAPSSSGGITVGEALNILETVDLGALDRTKALHYYLEASKLAFADRNRYIGDPRFVDVPQRQLLSDAFARSRACLINPATVIPAPATPGNPGATDCAPTATTPQTDENEVHTNHFVVSDARGNVVSYTNTIEQVGGSGIVVPGRGFLLNNELTDFNFTPTQGSAPDPNLAAPGKRPRSSMSPTIVLKNGKPFLALGSPGGSTIITTVLQILVNRLDFNMPLPEAVASPRATQRNTATTTAEPAFITQAGGLRTLGHTFTEQAEIGAAAALEFTHRGQVLAVGEPTRRGGTSAGVVIPIR</sequence>
<reference evidence="15" key="1">
    <citation type="submission" date="2016-10" db="EMBL/GenBank/DDBJ databases">
        <authorList>
            <person name="Varghese N."/>
            <person name="Submissions S."/>
        </authorList>
    </citation>
    <scope>NUCLEOTIDE SEQUENCE [LARGE SCALE GENOMIC DNA]</scope>
    <source>
        <strain evidence="15">IBRC-M 10403</strain>
    </source>
</reference>
<dbReference type="EMBL" id="FMZZ01000002">
    <property type="protein sequence ID" value="SDC50277.1"/>
    <property type="molecule type" value="Genomic_DNA"/>
</dbReference>
<feature type="binding site" evidence="10">
    <location>
        <begin position="474"/>
        <end position="475"/>
    </location>
    <ligand>
        <name>L-glutamate</name>
        <dbReference type="ChEBI" id="CHEBI:29985"/>
    </ligand>
</feature>
<dbReference type="GO" id="GO:0006751">
    <property type="term" value="P:glutathione catabolic process"/>
    <property type="evidence" value="ECO:0007669"/>
    <property type="project" value="UniProtKB-UniRule"/>
</dbReference>
<evidence type="ECO:0000313" key="15">
    <source>
        <dbReference type="Proteomes" id="UP000199501"/>
    </source>
</evidence>
<evidence type="ECO:0000256" key="7">
    <source>
        <dbReference type="ARBA" id="ARBA00023315"/>
    </source>
</evidence>
<evidence type="ECO:0000256" key="6">
    <source>
        <dbReference type="ARBA" id="ARBA00023145"/>
    </source>
</evidence>
<accession>A0A1G6M4I7</accession>
<dbReference type="PRINTS" id="PR01210">
    <property type="entry name" value="GGTRANSPTASE"/>
</dbReference>
<comment type="pathway">
    <text evidence="11">Sulfur metabolism; glutathione metabolism.</text>
</comment>
<feature type="region of interest" description="Disordered" evidence="12">
    <location>
        <begin position="381"/>
        <end position="402"/>
    </location>
</feature>
<keyword evidence="4 11" id="KW-0808">Transferase</keyword>
<comment type="subunit">
    <text evidence="11">This enzyme consists of two polypeptide chains, which are synthesized in precursor form from a single polypeptide.</text>
</comment>
<gene>
    <name evidence="14" type="ORF">SAMN05216174_102368</name>
</gene>
<keyword evidence="7 11" id="KW-0012">Acyltransferase</keyword>
<name>A0A1G6M4I7_9PSEU</name>
<dbReference type="UniPathway" id="UPA00204"/>
<evidence type="ECO:0000256" key="5">
    <source>
        <dbReference type="ARBA" id="ARBA00022801"/>
    </source>
</evidence>
<evidence type="ECO:0000256" key="4">
    <source>
        <dbReference type="ARBA" id="ARBA00022679"/>
    </source>
</evidence>
<evidence type="ECO:0000256" key="13">
    <source>
        <dbReference type="SAM" id="SignalP"/>
    </source>
</evidence>
<dbReference type="AlphaFoldDB" id="A0A1G6M4I7"/>
<evidence type="ECO:0000256" key="12">
    <source>
        <dbReference type="SAM" id="MobiDB-lite"/>
    </source>
</evidence>
<keyword evidence="6 11" id="KW-0865">Zymogen</keyword>
<feature type="signal peptide" evidence="13">
    <location>
        <begin position="1"/>
        <end position="28"/>
    </location>
</feature>
<feature type="chain" id="PRO_5011660469" description="Glutathione hydrolase proenzyme" evidence="13">
    <location>
        <begin position="29"/>
        <end position="595"/>
    </location>
</feature>
<evidence type="ECO:0000256" key="8">
    <source>
        <dbReference type="ARBA" id="ARBA00047417"/>
    </source>
</evidence>
<evidence type="ECO:0000256" key="9">
    <source>
        <dbReference type="PIRSR" id="PIRSR600101-1"/>
    </source>
</evidence>
<comment type="PTM">
    <text evidence="11">Cleaved by autocatalysis into a large and a small subunit.</text>
</comment>
<feature type="binding site" evidence="10">
    <location>
        <position position="450"/>
    </location>
    <ligand>
        <name>L-glutamate</name>
        <dbReference type="ChEBI" id="CHEBI:29985"/>
    </ligand>
</feature>
<feature type="region of interest" description="Disordered" evidence="12">
    <location>
        <begin position="453"/>
        <end position="476"/>
    </location>
</feature>
<keyword evidence="11" id="KW-0317">Glutathione biosynthesis</keyword>
<comment type="catalytic activity">
    <reaction evidence="8 11">
        <text>an N-terminal (5-L-glutamyl)-[peptide] + an alpha-amino acid = 5-L-glutamyl amino acid + an N-terminal L-alpha-aminoacyl-[peptide]</text>
        <dbReference type="Rhea" id="RHEA:23904"/>
        <dbReference type="Rhea" id="RHEA-COMP:9780"/>
        <dbReference type="Rhea" id="RHEA-COMP:9795"/>
        <dbReference type="ChEBI" id="CHEBI:77644"/>
        <dbReference type="ChEBI" id="CHEBI:78597"/>
        <dbReference type="ChEBI" id="CHEBI:78599"/>
        <dbReference type="ChEBI" id="CHEBI:78608"/>
        <dbReference type="EC" id="2.3.2.2"/>
    </reaction>
</comment>
<dbReference type="Gene3D" id="1.10.246.130">
    <property type="match status" value="1"/>
</dbReference>
<comment type="similarity">
    <text evidence="3 11">Belongs to the gamma-glutamyltransferase family.</text>
</comment>
<feature type="binding site" evidence="10">
    <location>
        <position position="109"/>
    </location>
    <ligand>
        <name>L-glutamate</name>
        <dbReference type="ChEBI" id="CHEBI:29985"/>
    </ligand>
</feature>
<dbReference type="SUPFAM" id="SSF56235">
    <property type="entry name" value="N-terminal nucleophile aminohydrolases (Ntn hydrolases)"/>
    <property type="match status" value="1"/>
</dbReference>
<keyword evidence="13" id="KW-0732">Signal</keyword>
<feature type="compositionally biased region" description="Low complexity" evidence="12">
    <location>
        <begin position="381"/>
        <end position="390"/>
    </location>
</feature>
<organism evidence="14 15">
    <name type="scientific">Actinokineospora iranica</name>
    <dbReference type="NCBI Taxonomy" id="1271860"/>
    <lineage>
        <taxon>Bacteria</taxon>
        <taxon>Bacillati</taxon>
        <taxon>Actinomycetota</taxon>
        <taxon>Actinomycetes</taxon>
        <taxon>Pseudonocardiales</taxon>
        <taxon>Pseudonocardiaceae</taxon>
        <taxon>Actinokineospora</taxon>
    </lineage>
</organism>
<dbReference type="RefSeq" id="WP_091449296.1">
    <property type="nucleotide sequence ID" value="NZ_FMZZ01000002.1"/>
</dbReference>
<keyword evidence="5 11" id="KW-0378">Hydrolase</keyword>
<keyword evidence="15" id="KW-1185">Reference proteome</keyword>
<dbReference type="EC" id="2.3.2.2" evidence="11"/>
<dbReference type="GO" id="GO:0036374">
    <property type="term" value="F:glutathione hydrolase activity"/>
    <property type="evidence" value="ECO:0007669"/>
    <property type="project" value="UniProtKB-UniRule"/>
</dbReference>
<evidence type="ECO:0000256" key="1">
    <source>
        <dbReference type="ARBA" id="ARBA00001049"/>
    </source>
</evidence>